<evidence type="ECO:0000256" key="15">
    <source>
        <dbReference type="PIRSR" id="PIRSR002937-1"/>
    </source>
</evidence>
<dbReference type="Gene3D" id="3.40.50.2300">
    <property type="match status" value="1"/>
</dbReference>
<dbReference type="AlphaFoldDB" id="A0A9D1RF75"/>
<keyword evidence="10 14" id="KW-0238">DNA-binding</keyword>
<evidence type="ECO:0000256" key="13">
    <source>
        <dbReference type="ARBA" id="ARBA00024867"/>
    </source>
</evidence>
<keyword evidence="3 14" id="KW-0963">Cytoplasm</keyword>
<evidence type="ECO:0000256" key="7">
    <source>
        <dbReference type="ARBA" id="ARBA00022969"/>
    </source>
</evidence>
<comment type="subcellular location">
    <subcellularLocation>
        <location evidence="1 14">Cytoplasm</location>
    </subcellularLocation>
</comment>
<dbReference type="InterPro" id="IPR036388">
    <property type="entry name" value="WH-like_DNA-bd_sf"/>
</dbReference>
<evidence type="ECO:0000256" key="10">
    <source>
        <dbReference type="ARBA" id="ARBA00023125"/>
    </source>
</evidence>
<dbReference type="PANTHER" id="PTHR44591:SF3">
    <property type="entry name" value="RESPONSE REGULATORY DOMAIN-CONTAINING PROTEIN"/>
    <property type="match status" value="1"/>
</dbReference>
<dbReference type="NCBIfam" id="TIGR02875">
    <property type="entry name" value="spore_0_A"/>
    <property type="match status" value="1"/>
</dbReference>
<feature type="modified residue" description="4-aspartylphosphate" evidence="16">
    <location>
        <position position="55"/>
    </location>
</feature>
<dbReference type="InterPro" id="IPR016032">
    <property type="entry name" value="Sig_transdc_resp-reg_C-effctor"/>
</dbReference>
<feature type="domain" description="Response regulatory" evidence="17">
    <location>
        <begin position="6"/>
        <end position="121"/>
    </location>
</feature>
<dbReference type="CDD" id="cd00156">
    <property type="entry name" value="REC"/>
    <property type="match status" value="1"/>
</dbReference>
<dbReference type="SMART" id="SM00448">
    <property type="entry name" value="REC"/>
    <property type="match status" value="1"/>
</dbReference>
<dbReference type="PANTHER" id="PTHR44591">
    <property type="entry name" value="STRESS RESPONSE REGULATOR PROTEIN 1"/>
    <property type="match status" value="1"/>
</dbReference>
<dbReference type="GO" id="GO:0051606">
    <property type="term" value="P:detection of stimulus"/>
    <property type="evidence" value="ECO:0007669"/>
    <property type="project" value="UniProtKB-UniRule"/>
</dbReference>
<comment type="cofactor">
    <cofactor evidence="14 15">
        <name>Ca(2+)</name>
        <dbReference type="ChEBI" id="CHEBI:29108"/>
    </cofactor>
    <text evidence="14 15">Binds 1 Ca(2+) ion per subunit.</text>
</comment>
<evidence type="ECO:0000259" key="17">
    <source>
        <dbReference type="PROSITE" id="PS50110"/>
    </source>
</evidence>
<dbReference type="Proteomes" id="UP000824205">
    <property type="component" value="Unassembled WGS sequence"/>
</dbReference>
<evidence type="ECO:0000256" key="9">
    <source>
        <dbReference type="ARBA" id="ARBA00023015"/>
    </source>
</evidence>
<dbReference type="GO" id="GO:0005509">
    <property type="term" value="F:calcium ion binding"/>
    <property type="evidence" value="ECO:0007669"/>
    <property type="project" value="UniProtKB-UniRule"/>
</dbReference>
<evidence type="ECO:0000256" key="5">
    <source>
        <dbReference type="ARBA" id="ARBA00022553"/>
    </source>
</evidence>
<evidence type="ECO:0000256" key="8">
    <source>
        <dbReference type="ARBA" id="ARBA00023012"/>
    </source>
</evidence>
<dbReference type="PIRSF" id="PIRSF002937">
    <property type="entry name" value="Res_reg_Spo0A"/>
    <property type="match status" value="1"/>
</dbReference>
<accession>A0A9D1RF75</accession>
<dbReference type="Pfam" id="PF08769">
    <property type="entry name" value="Spo0A_C"/>
    <property type="match status" value="1"/>
</dbReference>
<dbReference type="Gene3D" id="1.10.10.10">
    <property type="entry name" value="Winged helix-like DNA-binding domain superfamily/Winged helix DNA-binding domain"/>
    <property type="match status" value="1"/>
</dbReference>
<comment type="function">
    <text evidence="13 14">May play the central regulatory role in sporulation. It may be an element of the effector pathway responsible for the activation of sporulation genes in response to nutritional stress. Spo0A may act in concert with spo0H (a sigma factor) to control the expression of some genes that are critical to the sporulation process.</text>
</comment>
<evidence type="ECO:0000256" key="1">
    <source>
        <dbReference type="ARBA" id="ARBA00004496"/>
    </source>
</evidence>
<dbReference type="InterPro" id="IPR011006">
    <property type="entry name" value="CheY-like_superfamily"/>
</dbReference>
<evidence type="ECO:0000256" key="2">
    <source>
        <dbReference type="ARBA" id="ARBA00018672"/>
    </source>
</evidence>
<organism evidence="18 19">
    <name type="scientific">Candidatus Eubacterium faecipullorum</name>
    <dbReference type="NCBI Taxonomy" id="2838571"/>
    <lineage>
        <taxon>Bacteria</taxon>
        <taxon>Bacillati</taxon>
        <taxon>Bacillota</taxon>
        <taxon>Clostridia</taxon>
        <taxon>Eubacteriales</taxon>
        <taxon>Eubacteriaceae</taxon>
        <taxon>Eubacterium</taxon>
    </lineage>
</organism>
<evidence type="ECO:0000256" key="4">
    <source>
        <dbReference type="ARBA" id="ARBA00022491"/>
    </source>
</evidence>
<keyword evidence="8 14" id="KW-0902">Two-component regulatory system</keyword>
<keyword evidence="4 14" id="KW-0678">Repressor</keyword>
<sequence>MERKFKVLVAETDEFGKECAKELVKAGFDAVTCAKDGEKIISVLEAQSFDAVLMDAFMPNADAIDVLEFMANSKNEKPLVLILSSVDNEQLEEQLMSEGADYYLLKPVSAHSVSRKIERLSMWQSRQKGKTVANELDIEVIISDIMRQIGVPAHIKGYQYLRTAIKLSVSDTEMLSSVTKLLYPTVAKMYNTTPSRVERAIRHAIEVAWDRGDVDVLSSYFGYTIQSQRGKPTNSEFIAMIADKLRLTLKSAS</sequence>
<keyword evidence="11 14" id="KW-0010">Activator</keyword>
<dbReference type="InterPro" id="IPR012052">
    <property type="entry name" value="Spore_0_A"/>
</dbReference>
<keyword evidence="7 14" id="KW-0749">Sporulation</keyword>
<dbReference type="EMBL" id="DXGE01000012">
    <property type="protein sequence ID" value="HIW85496.1"/>
    <property type="molecule type" value="Genomic_DNA"/>
</dbReference>
<dbReference type="GO" id="GO:0042173">
    <property type="term" value="P:regulation of sporulation resulting in formation of a cellular spore"/>
    <property type="evidence" value="ECO:0007669"/>
    <property type="project" value="InterPro"/>
</dbReference>
<proteinExistence type="predicted"/>
<dbReference type="Pfam" id="PF00072">
    <property type="entry name" value="Response_reg"/>
    <property type="match status" value="1"/>
</dbReference>
<evidence type="ECO:0000256" key="16">
    <source>
        <dbReference type="PROSITE-ProRule" id="PRU00169"/>
    </source>
</evidence>
<feature type="binding site" evidence="15">
    <location>
        <position position="55"/>
    </location>
    <ligand>
        <name>Ca(2+)</name>
        <dbReference type="ChEBI" id="CHEBI:29108"/>
    </ligand>
</feature>
<reference evidence="18" key="2">
    <citation type="submission" date="2021-04" db="EMBL/GenBank/DDBJ databases">
        <authorList>
            <person name="Gilroy R."/>
        </authorList>
    </citation>
    <scope>NUCLEOTIDE SEQUENCE</scope>
    <source>
        <strain evidence="18">421</strain>
    </source>
</reference>
<evidence type="ECO:0000313" key="18">
    <source>
        <dbReference type="EMBL" id="HIW85496.1"/>
    </source>
</evidence>
<name>A0A9D1RF75_9FIRM</name>
<evidence type="ECO:0000313" key="19">
    <source>
        <dbReference type="Proteomes" id="UP000824205"/>
    </source>
</evidence>
<dbReference type="SUPFAM" id="SSF46894">
    <property type="entry name" value="C-terminal effector domain of the bipartite response regulators"/>
    <property type="match status" value="1"/>
</dbReference>
<gene>
    <name evidence="18" type="primary">spo0A</name>
    <name evidence="18" type="ORF">IAA48_03280</name>
</gene>
<dbReference type="GO" id="GO:0000160">
    <property type="term" value="P:phosphorelay signal transduction system"/>
    <property type="evidence" value="ECO:0007669"/>
    <property type="project" value="UniProtKB-UniRule"/>
</dbReference>
<keyword evidence="9 14" id="KW-0805">Transcription regulation</keyword>
<evidence type="ECO:0000256" key="12">
    <source>
        <dbReference type="ARBA" id="ARBA00023163"/>
    </source>
</evidence>
<protein>
    <recommendedName>
        <fullName evidence="2 14">Stage 0 sporulation protein A homolog</fullName>
    </recommendedName>
</protein>
<keyword evidence="12 14" id="KW-0804">Transcription</keyword>
<keyword evidence="5 16" id="KW-0597">Phosphoprotein</keyword>
<dbReference type="InterPro" id="IPR001789">
    <property type="entry name" value="Sig_transdc_resp-reg_receiver"/>
</dbReference>
<dbReference type="PROSITE" id="PS50110">
    <property type="entry name" value="RESPONSE_REGULATORY"/>
    <property type="match status" value="1"/>
</dbReference>
<dbReference type="GO" id="GO:0005737">
    <property type="term" value="C:cytoplasm"/>
    <property type="evidence" value="ECO:0007669"/>
    <property type="project" value="UniProtKB-SubCell"/>
</dbReference>
<keyword evidence="14 15" id="KW-0479">Metal-binding</keyword>
<evidence type="ECO:0000256" key="6">
    <source>
        <dbReference type="ARBA" id="ARBA00022837"/>
    </source>
</evidence>
<dbReference type="GO" id="GO:0003677">
    <property type="term" value="F:DNA binding"/>
    <property type="evidence" value="ECO:0007669"/>
    <property type="project" value="UniProtKB-KW"/>
</dbReference>
<evidence type="ECO:0000256" key="3">
    <source>
        <dbReference type="ARBA" id="ARBA00022490"/>
    </source>
</evidence>
<comment type="caution">
    <text evidence="18">The sequence shown here is derived from an EMBL/GenBank/DDBJ whole genome shotgun (WGS) entry which is preliminary data.</text>
</comment>
<keyword evidence="6 14" id="KW-0106">Calcium</keyword>
<evidence type="ECO:0000256" key="14">
    <source>
        <dbReference type="PIRNR" id="PIRNR002937"/>
    </source>
</evidence>
<dbReference type="InterPro" id="IPR050595">
    <property type="entry name" value="Bact_response_regulator"/>
</dbReference>
<evidence type="ECO:0000256" key="11">
    <source>
        <dbReference type="ARBA" id="ARBA00023159"/>
    </source>
</evidence>
<dbReference type="InterPro" id="IPR014879">
    <property type="entry name" value="Spo0A_C"/>
</dbReference>
<dbReference type="SUPFAM" id="SSF52172">
    <property type="entry name" value="CheY-like"/>
    <property type="match status" value="1"/>
</dbReference>
<reference evidence="18" key="1">
    <citation type="journal article" date="2021" name="PeerJ">
        <title>Extensive microbial diversity within the chicken gut microbiome revealed by metagenomics and culture.</title>
        <authorList>
            <person name="Gilroy R."/>
            <person name="Ravi A."/>
            <person name="Getino M."/>
            <person name="Pursley I."/>
            <person name="Horton D.L."/>
            <person name="Alikhan N.F."/>
            <person name="Baker D."/>
            <person name="Gharbi K."/>
            <person name="Hall N."/>
            <person name="Watson M."/>
            <person name="Adriaenssens E.M."/>
            <person name="Foster-Nyarko E."/>
            <person name="Jarju S."/>
            <person name="Secka A."/>
            <person name="Antonio M."/>
            <person name="Oren A."/>
            <person name="Chaudhuri R.R."/>
            <person name="La Ragione R."/>
            <person name="Hildebrand F."/>
            <person name="Pallen M.J."/>
        </authorList>
    </citation>
    <scope>NUCLEOTIDE SEQUENCE</scope>
    <source>
        <strain evidence="18">421</strain>
    </source>
</reference>
<dbReference type="GO" id="GO:0003700">
    <property type="term" value="F:DNA-binding transcription factor activity"/>
    <property type="evidence" value="ECO:0007669"/>
    <property type="project" value="InterPro"/>
</dbReference>
<dbReference type="GO" id="GO:0030435">
    <property type="term" value="P:sporulation resulting in formation of a cellular spore"/>
    <property type="evidence" value="ECO:0007669"/>
    <property type="project" value="UniProtKB-UniRule"/>
</dbReference>